<gene>
    <name evidence="1" type="ORF">L9059_01705</name>
</gene>
<protein>
    <submittedName>
        <fullName evidence="1">Uncharacterized protein</fullName>
    </submittedName>
</protein>
<evidence type="ECO:0000313" key="1">
    <source>
        <dbReference type="EMBL" id="MCK1788920.1"/>
    </source>
</evidence>
<name>A0ABT0ET67_9PSED</name>
<comment type="caution">
    <text evidence="1">The sequence shown here is derived from an EMBL/GenBank/DDBJ whole genome shotgun (WGS) entry which is preliminary data.</text>
</comment>
<reference evidence="1 2" key="1">
    <citation type="submission" date="2022-02" db="EMBL/GenBank/DDBJ databases">
        <title>Comparative genomics of the first Antarctic Pseudomonas spp. capable of biotransforming 2,4,6-Trinitrotoluene.</title>
        <authorList>
            <person name="Cabrera M.A."/>
            <person name="Marquez S.L."/>
            <person name="Perez-Donoso J.M."/>
        </authorList>
    </citation>
    <scope>NUCLEOTIDE SEQUENCE [LARGE SCALE GENOMIC DNA]</scope>
    <source>
        <strain evidence="1 2">TNT19</strain>
    </source>
</reference>
<dbReference type="Proteomes" id="UP001299876">
    <property type="component" value="Unassembled WGS sequence"/>
</dbReference>
<sequence length="198" mass="21721">MTEMPSISIRDKLVPGSHDTLIEVLGKYPRQAGNQVVLAMSEACLDLWPVTEADYNVAEEVEFQRVKITLQEDKYPKLYALYRSLPKGVKGVAIINLLNRHQMLRQVNPGLVTEALNKALALKQGGRMAVTTGGEIAEKKEPPAADVTLMVTREAGLAPRSLSETATEQVHKMVASDTPIMTQEVDDPLADLPPMNFA</sequence>
<dbReference type="RefSeq" id="WP_247286455.1">
    <property type="nucleotide sequence ID" value="NZ_JAKNRW010000001.1"/>
</dbReference>
<dbReference type="EMBL" id="JAKNRW010000001">
    <property type="protein sequence ID" value="MCK1788920.1"/>
    <property type="molecule type" value="Genomic_DNA"/>
</dbReference>
<accession>A0ABT0ET67</accession>
<organism evidence="1 2">
    <name type="scientific">Pseudomonas violetae</name>
    <dbReference type="NCBI Taxonomy" id="2915813"/>
    <lineage>
        <taxon>Bacteria</taxon>
        <taxon>Pseudomonadati</taxon>
        <taxon>Pseudomonadota</taxon>
        <taxon>Gammaproteobacteria</taxon>
        <taxon>Pseudomonadales</taxon>
        <taxon>Pseudomonadaceae</taxon>
        <taxon>Pseudomonas</taxon>
    </lineage>
</organism>
<proteinExistence type="predicted"/>
<keyword evidence="2" id="KW-1185">Reference proteome</keyword>
<evidence type="ECO:0000313" key="2">
    <source>
        <dbReference type="Proteomes" id="UP001299876"/>
    </source>
</evidence>